<organism evidence="1 2">
    <name type="scientific">Tagetes erecta</name>
    <name type="common">African marigold</name>
    <dbReference type="NCBI Taxonomy" id="13708"/>
    <lineage>
        <taxon>Eukaryota</taxon>
        <taxon>Viridiplantae</taxon>
        <taxon>Streptophyta</taxon>
        <taxon>Embryophyta</taxon>
        <taxon>Tracheophyta</taxon>
        <taxon>Spermatophyta</taxon>
        <taxon>Magnoliopsida</taxon>
        <taxon>eudicotyledons</taxon>
        <taxon>Gunneridae</taxon>
        <taxon>Pentapetalae</taxon>
        <taxon>asterids</taxon>
        <taxon>campanulids</taxon>
        <taxon>Asterales</taxon>
        <taxon>Asteraceae</taxon>
        <taxon>Asteroideae</taxon>
        <taxon>Heliantheae alliance</taxon>
        <taxon>Tageteae</taxon>
        <taxon>Tagetes</taxon>
    </lineage>
</organism>
<gene>
    <name evidence="1" type="ORF">QVD17_18890</name>
</gene>
<comment type="caution">
    <text evidence="1">The sequence shown here is derived from an EMBL/GenBank/DDBJ whole genome shotgun (WGS) entry which is preliminary data.</text>
</comment>
<accession>A0AAD8NWR3</accession>
<sequence length="94" mass="10744">MFCRILTVGIFKLQIFEFQQAFSNSIKFLAFLLLGLDCIVIAKIVFSDFSPIVLNSASCIRFKLHFPVALEGWSFDKTDQLVYTRRKIAGFVSL</sequence>
<evidence type="ECO:0000313" key="1">
    <source>
        <dbReference type="EMBL" id="KAK1423586.1"/>
    </source>
</evidence>
<evidence type="ECO:0000313" key="2">
    <source>
        <dbReference type="Proteomes" id="UP001229421"/>
    </source>
</evidence>
<reference evidence="1" key="1">
    <citation type="journal article" date="2023" name="bioRxiv">
        <title>Improved chromosome-level genome assembly for marigold (Tagetes erecta).</title>
        <authorList>
            <person name="Jiang F."/>
            <person name="Yuan L."/>
            <person name="Wang S."/>
            <person name="Wang H."/>
            <person name="Xu D."/>
            <person name="Wang A."/>
            <person name="Fan W."/>
        </authorList>
    </citation>
    <scope>NUCLEOTIDE SEQUENCE</scope>
    <source>
        <strain evidence="1">WSJ</strain>
        <tissue evidence="1">Leaf</tissue>
    </source>
</reference>
<dbReference type="AlphaFoldDB" id="A0AAD8NWR3"/>
<dbReference type="Proteomes" id="UP001229421">
    <property type="component" value="Unassembled WGS sequence"/>
</dbReference>
<keyword evidence="2" id="KW-1185">Reference proteome</keyword>
<name>A0AAD8NWR3_TARER</name>
<protein>
    <submittedName>
        <fullName evidence="1">Uncharacterized protein</fullName>
    </submittedName>
</protein>
<dbReference type="EMBL" id="JAUHHV010000005">
    <property type="protein sequence ID" value="KAK1423586.1"/>
    <property type="molecule type" value="Genomic_DNA"/>
</dbReference>
<proteinExistence type="predicted"/>